<keyword evidence="6" id="KW-1185">Reference proteome</keyword>
<dbReference type="SMART" id="SM00564">
    <property type="entry name" value="PQQ"/>
    <property type="match status" value="3"/>
</dbReference>
<dbReference type="Gene3D" id="2.60.40.3630">
    <property type="match status" value="1"/>
</dbReference>
<sequence length="1120" mass="122978">MRKNKEKILSILLVFMMVFSIFVPPVSASASTTGEMPIKITLTDGTTEVTNIERSEISVDPGNDGEKTTIPLFNAEIPSGTEYVYIYYPAGSDISKYCAWYDQTLDQYPMQEEGEYTLEKLDDGSFKLRVKVDKTGDGNADTFIMKDSKLKLVNAVAFKFKDGSGGIAATGVSLNRNNAEIKNGEKLQLEAKVEPNNAANKKVTWKSSDSNIASVDENGLVTANAKGKAIIKVTTLDGNHTSECEVSVLPSDSDLAVEVKIATTPEDAIIFLTDVDGNRILPLENGKYSLKNGLKYDYIATKYGYVSKADSFVAGEETLNIVLEKATDNEAIKPNIPSQWPNFRGDQNNNAVVNMKTPKNANEATLYWSTKKGSGYGGNAIGSPIIVDDYLVFCSGKSLYKMNKFTGEVMEQTGKMVGNSNFNIIPPTYAEGMIFVGLANGTIQAFNADTLESLWVYKDSLRGQPNSPIVYNDGYVYTGFWKNERREANYVCVSVTDEDIHNTLEEKKATWKHEQRGGFYWAGSYVCNDFVLVGTDDGVSGYLSDTSNFLSLNPKTGEIIDKIENLNGDIRSSVSYDKVTNRYYFTCKGGSFYSVAVNKDGTFKKDPSGVQGYDLKEILLDNGANEPELPPMSTSTPVVHNGRAYIGVSGTSQFGQYSGHNITVIDLKKWEIAYKAPTKGYPQTSGLLSTAYEDEDGYAYVYFIDNYTPGQVRVIKDKPGVTSVIDGVTEQYGNGEILKGCAPVLFTPSGDEAQYAICSPIVDSEGTMYFKNDSARMMALGSKIDHIAITEKPQKTTYVEGETFDSTGMKVTAYLMNGLQRDITKYVSFSKDPLTKSDTDITISYNYVKYGDKFNAENGNETNVTVIPPETYIDLVILSSGDQDTITHVKGLIDAIGDVTLDSGKAIDIARKSYDALDESLKEYVSNYNVLTAAEAEYDAISNVVSQIEANKEVSYSKAEDIRKAREAYEVLTSEQKAKITNYQTLLDAEKELQSLINEIENVKTSINNIGTVSLDSEEAITMARKAYDALPEDSKAGVDNYNVLTDAEASLKTLKEDADSGQKPSEDEKTSEDTKPSEDERTQEVPSTGDENNLIYFAITGILSVAGILAMRSSSRRRV</sequence>
<dbReference type="eggNOG" id="COG1196">
    <property type="taxonomic scope" value="Bacteria"/>
</dbReference>
<feature type="transmembrane region" description="Helical" evidence="2">
    <location>
        <begin position="1095"/>
        <end position="1112"/>
    </location>
</feature>
<dbReference type="InterPro" id="IPR008964">
    <property type="entry name" value="Invasin/intimin_cell_adhesion"/>
</dbReference>
<dbReference type="Proteomes" id="UP000246114">
    <property type="component" value="Unassembled WGS sequence"/>
</dbReference>
<evidence type="ECO:0000313" key="5">
    <source>
        <dbReference type="EMBL" id="SFF74708.1"/>
    </source>
</evidence>
<dbReference type="Gene3D" id="2.60.40.1080">
    <property type="match status" value="1"/>
</dbReference>
<dbReference type="STRING" id="1529.SAMN04487885_1097"/>
<dbReference type="Pfam" id="PF07523">
    <property type="entry name" value="Big_3"/>
    <property type="match status" value="1"/>
</dbReference>
<dbReference type="EMBL" id="FOOE01000009">
    <property type="protein sequence ID" value="SFF74708.1"/>
    <property type="molecule type" value="Genomic_DNA"/>
</dbReference>
<evidence type="ECO:0000313" key="4">
    <source>
        <dbReference type="EMBL" id="PWL52387.1"/>
    </source>
</evidence>
<name>A0A1I2L831_9CLOT</name>
<dbReference type="InterPro" id="IPR018391">
    <property type="entry name" value="PQQ_b-propeller_rpt"/>
</dbReference>
<dbReference type="OrthoDB" id="1904473at2"/>
<evidence type="ECO:0000256" key="1">
    <source>
        <dbReference type="SAM" id="MobiDB-lite"/>
    </source>
</evidence>
<evidence type="ECO:0000313" key="7">
    <source>
        <dbReference type="Proteomes" id="UP000246114"/>
    </source>
</evidence>
<dbReference type="Pfam" id="PF02368">
    <property type="entry name" value="Big_2"/>
    <property type="match status" value="1"/>
</dbReference>
<dbReference type="SUPFAM" id="SSF50998">
    <property type="entry name" value="Quinoprotein alcohol dehydrogenase-like"/>
    <property type="match status" value="1"/>
</dbReference>
<dbReference type="InterPro" id="IPR022038">
    <property type="entry name" value="Ig-like_bact"/>
</dbReference>
<evidence type="ECO:0000313" key="6">
    <source>
        <dbReference type="Proteomes" id="UP000182135"/>
    </source>
</evidence>
<evidence type="ECO:0000256" key="2">
    <source>
        <dbReference type="SAM" id="Phobius"/>
    </source>
</evidence>
<accession>A0A1I2L831</accession>
<reference evidence="4 7" key="2">
    <citation type="submission" date="2018-03" db="EMBL/GenBank/DDBJ databases">
        <title>The uncultured portion of the human microbiome is neutrally assembled.</title>
        <authorList>
            <person name="Jeraldo P."/>
            <person name="Boardman L."/>
            <person name="White B.A."/>
            <person name="Nelson H."/>
            <person name="Goldenfeld N."/>
            <person name="Chia N."/>
        </authorList>
    </citation>
    <scope>NUCLEOTIDE SEQUENCE [LARGE SCALE GENOMIC DNA]</scope>
    <source>
        <strain evidence="4">CIM:MAG 903</strain>
    </source>
</reference>
<dbReference type="InterPro" id="IPR011047">
    <property type="entry name" value="Quinoprotein_ADH-like_sf"/>
</dbReference>
<feature type="domain" description="BIG2" evidence="3">
    <location>
        <begin position="168"/>
        <end position="245"/>
    </location>
</feature>
<dbReference type="RefSeq" id="WP_074845277.1">
    <property type="nucleotide sequence ID" value="NZ_BAAACD010000005.1"/>
</dbReference>
<reference evidence="5 6" key="1">
    <citation type="submission" date="2016-10" db="EMBL/GenBank/DDBJ databases">
        <authorList>
            <person name="de Groot N.N."/>
        </authorList>
    </citation>
    <scope>NUCLEOTIDE SEQUENCE [LARGE SCALE GENOMIC DNA]</scope>
    <source>
        <strain evidence="5 6">NLAE-zl-G419</strain>
    </source>
</reference>
<proteinExistence type="predicted"/>
<keyword evidence="2" id="KW-0812">Transmembrane</keyword>
<dbReference type="SUPFAM" id="SSF49373">
    <property type="entry name" value="Invasin/intimin cell-adhesion fragments"/>
    <property type="match status" value="1"/>
</dbReference>
<protein>
    <submittedName>
        <fullName evidence="5">Outer membrane protein assembly factor BamB, contains PQQ-like beta-propeller repeat</fullName>
    </submittedName>
</protein>
<evidence type="ECO:0000259" key="3">
    <source>
        <dbReference type="SMART" id="SM00635"/>
    </source>
</evidence>
<feature type="compositionally biased region" description="Basic and acidic residues" evidence="1">
    <location>
        <begin position="1054"/>
        <end position="1084"/>
    </location>
</feature>
<dbReference type="InterPro" id="IPR003343">
    <property type="entry name" value="Big_2"/>
</dbReference>
<dbReference type="SMART" id="SM00635">
    <property type="entry name" value="BID_2"/>
    <property type="match status" value="1"/>
</dbReference>
<keyword evidence="2" id="KW-0472">Membrane</keyword>
<feature type="region of interest" description="Disordered" evidence="1">
    <location>
        <begin position="1054"/>
        <end position="1091"/>
    </location>
</feature>
<dbReference type="PANTHER" id="PTHR34512">
    <property type="entry name" value="CELL SURFACE PROTEIN"/>
    <property type="match status" value="1"/>
</dbReference>
<gene>
    <name evidence="4" type="ORF">DBY38_10655</name>
    <name evidence="5" type="ORF">SAMN04487885_1097</name>
</gene>
<dbReference type="PANTHER" id="PTHR34512:SF30">
    <property type="entry name" value="OUTER MEMBRANE PROTEIN ASSEMBLY FACTOR BAMB"/>
    <property type="match status" value="1"/>
</dbReference>
<dbReference type="Gene3D" id="2.130.10.10">
    <property type="entry name" value="YVTN repeat-like/Quinoprotein amine dehydrogenase"/>
    <property type="match status" value="2"/>
</dbReference>
<keyword evidence="2" id="KW-1133">Transmembrane helix</keyword>
<dbReference type="eggNOG" id="COG5492">
    <property type="taxonomic scope" value="Bacteria"/>
</dbReference>
<dbReference type="Proteomes" id="UP000182135">
    <property type="component" value="Unassembled WGS sequence"/>
</dbReference>
<dbReference type="EMBL" id="QAMZ01000049">
    <property type="protein sequence ID" value="PWL52387.1"/>
    <property type="molecule type" value="Genomic_DNA"/>
</dbReference>
<dbReference type="InterPro" id="IPR015943">
    <property type="entry name" value="WD40/YVTN_repeat-like_dom_sf"/>
</dbReference>
<organism evidence="5 6">
    <name type="scientific">Clostridium cadaveris</name>
    <dbReference type="NCBI Taxonomy" id="1529"/>
    <lineage>
        <taxon>Bacteria</taxon>
        <taxon>Bacillati</taxon>
        <taxon>Bacillota</taxon>
        <taxon>Clostridia</taxon>
        <taxon>Eubacteriales</taxon>
        <taxon>Clostridiaceae</taxon>
        <taxon>Clostridium</taxon>
    </lineage>
</organism>
<dbReference type="eggNOG" id="COG1520">
    <property type="taxonomic scope" value="Bacteria"/>
</dbReference>
<dbReference type="AlphaFoldDB" id="A0A1I2L831"/>